<feature type="chain" id="PRO_5043412872" description="Lipoprotein" evidence="2">
    <location>
        <begin position="32"/>
        <end position="227"/>
    </location>
</feature>
<name>A0AAU2VCW5_9ACTN</name>
<dbReference type="AlphaFoldDB" id="A0AAU2VCW5"/>
<organism evidence="3">
    <name type="scientific">Streptomyces sp. NBC_00003</name>
    <dbReference type="NCBI Taxonomy" id="2903608"/>
    <lineage>
        <taxon>Bacteria</taxon>
        <taxon>Bacillati</taxon>
        <taxon>Actinomycetota</taxon>
        <taxon>Actinomycetes</taxon>
        <taxon>Kitasatosporales</taxon>
        <taxon>Streptomycetaceae</taxon>
        <taxon>Streptomyces</taxon>
    </lineage>
</organism>
<feature type="compositionally biased region" description="Pro residues" evidence="1">
    <location>
        <begin position="29"/>
        <end position="42"/>
    </location>
</feature>
<feature type="signal peptide" evidence="2">
    <location>
        <begin position="1"/>
        <end position="31"/>
    </location>
</feature>
<sequence>MASGLRHRSSSSIALLALLVLTGACSSPSPAPPVPPLTPSPAAPDHVSPSPSPAQGPVLVGPAPTDLHDADWAKTPIPGEFCDVPGLIRLDAEGKATAVSRTWGTVRIQRGIKVEYGDTDGDQRDEAAIYMGCDDNGATMSGQLVAAYVVFTHKGNSLAVIGAITPRQKSAEYSTALVRLEFAPGRITAHEKWYRQTDAHCCATGDATTVWTREGDRLTPGEPRVVS</sequence>
<reference evidence="3" key="1">
    <citation type="submission" date="2022-10" db="EMBL/GenBank/DDBJ databases">
        <title>The complete genomes of actinobacterial strains from the NBC collection.</title>
        <authorList>
            <person name="Joergensen T.S."/>
            <person name="Alvarez Arevalo M."/>
            <person name="Sterndorff E.B."/>
            <person name="Faurdal D."/>
            <person name="Vuksanovic O."/>
            <person name="Mourched A.-S."/>
            <person name="Charusanti P."/>
            <person name="Shaw S."/>
            <person name="Blin K."/>
            <person name="Weber T."/>
        </authorList>
    </citation>
    <scope>NUCLEOTIDE SEQUENCE</scope>
    <source>
        <strain evidence="3">NBC_00003</strain>
    </source>
</reference>
<accession>A0AAU2VCW5</accession>
<feature type="region of interest" description="Disordered" evidence="1">
    <location>
        <begin position="28"/>
        <end position="67"/>
    </location>
</feature>
<evidence type="ECO:0000256" key="2">
    <source>
        <dbReference type="SAM" id="SignalP"/>
    </source>
</evidence>
<keyword evidence="2" id="KW-0732">Signal</keyword>
<dbReference type="PROSITE" id="PS51257">
    <property type="entry name" value="PROKAR_LIPOPROTEIN"/>
    <property type="match status" value="1"/>
</dbReference>
<dbReference type="EMBL" id="CP108318">
    <property type="protein sequence ID" value="WTW65328.1"/>
    <property type="molecule type" value="Genomic_DNA"/>
</dbReference>
<evidence type="ECO:0000256" key="1">
    <source>
        <dbReference type="SAM" id="MobiDB-lite"/>
    </source>
</evidence>
<protein>
    <recommendedName>
        <fullName evidence="4">Lipoprotein</fullName>
    </recommendedName>
</protein>
<evidence type="ECO:0000313" key="3">
    <source>
        <dbReference type="EMBL" id="WTW65328.1"/>
    </source>
</evidence>
<gene>
    <name evidence="3" type="ORF">OG549_34390</name>
</gene>
<proteinExistence type="predicted"/>
<evidence type="ECO:0008006" key="4">
    <source>
        <dbReference type="Google" id="ProtNLM"/>
    </source>
</evidence>